<dbReference type="Proteomes" id="UP000551501">
    <property type="component" value="Unassembled WGS sequence"/>
</dbReference>
<evidence type="ECO:0000256" key="1">
    <source>
        <dbReference type="ARBA" id="ARBA00006432"/>
    </source>
</evidence>
<feature type="domain" description="AMP-dependent synthetase/ligase" evidence="5">
    <location>
        <begin position="15"/>
        <end position="395"/>
    </location>
</feature>
<dbReference type="Gene3D" id="3.40.50.12780">
    <property type="entry name" value="N-terminal domain of ligase-like"/>
    <property type="match status" value="1"/>
</dbReference>
<proteinExistence type="inferred from homology"/>
<evidence type="ECO:0000259" key="5">
    <source>
        <dbReference type="Pfam" id="PF00501"/>
    </source>
</evidence>
<keyword evidence="4" id="KW-0443">Lipid metabolism</keyword>
<evidence type="ECO:0000256" key="3">
    <source>
        <dbReference type="ARBA" id="ARBA00022832"/>
    </source>
</evidence>
<dbReference type="InterPro" id="IPR000873">
    <property type="entry name" value="AMP-dep_synth/lig_dom"/>
</dbReference>
<dbReference type="RefSeq" id="WP_183369204.1">
    <property type="nucleotide sequence ID" value="NZ_BAABHL010000063.1"/>
</dbReference>
<comment type="caution">
    <text evidence="7">The sequence shown here is derived from an EMBL/GenBank/DDBJ whole genome shotgun (WGS) entry which is preliminary data.</text>
</comment>
<organism evidence="7 8">
    <name type="scientific">Gordonia humi</name>
    <dbReference type="NCBI Taxonomy" id="686429"/>
    <lineage>
        <taxon>Bacteria</taxon>
        <taxon>Bacillati</taxon>
        <taxon>Actinomycetota</taxon>
        <taxon>Actinomycetes</taxon>
        <taxon>Mycobacteriales</taxon>
        <taxon>Gordoniaceae</taxon>
        <taxon>Gordonia</taxon>
    </lineage>
</organism>
<feature type="domain" description="AMP-binding enzyme C-terminal" evidence="6">
    <location>
        <begin position="445"/>
        <end position="519"/>
    </location>
</feature>
<keyword evidence="2 7" id="KW-0436">Ligase</keyword>
<dbReference type="InterPro" id="IPR025110">
    <property type="entry name" value="AMP-bd_C"/>
</dbReference>
<evidence type="ECO:0000313" key="7">
    <source>
        <dbReference type="EMBL" id="MBB4133988.1"/>
    </source>
</evidence>
<dbReference type="AlphaFoldDB" id="A0A840EUE4"/>
<keyword evidence="8" id="KW-1185">Reference proteome</keyword>
<dbReference type="Pfam" id="PF13193">
    <property type="entry name" value="AMP-binding_C"/>
    <property type="match status" value="1"/>
</dbReference>
<dbReference type="FunFam" id="3.30.300.30:FF:000008">
    <property type="entry name" value="2,3-dihydroxybenzoate-AMP ligase"/>
    <property type="match status" value="1"/>
</dbReference>
<name>A0A840EUE4_9ACTN</name>
<accession>A0A840EUE4</accession>
<dbReference type="InterPro" id="IPR045851">
    <property type="entry name" value="AMP-bd_C_sf"/>
</dbReference>
<dbReference type="Pfam" id="PF00501">
    <property type="entry name" value="AMP-binding"/>
    <property type="match status" value="1"/>
</dbReference>
<protein>
    <submittedName>
        <fullName evidence="7">Fatty-acyl-CoA synthase</fullName>
        <ecNumber evidence="7">6.2.1.-</ecNumber>
    </submittedName>
</protein>
<evidence type="ECO:0000259" key="6">
    <source>
        <dbReference type="Pfam" id="PF13193"/>
    </source>
</evidence>
<dbReference type="Gene3D" id="3.30.300.30">
    <property type="match status" value="1"/>
</dbReference>
<dbReference type="GO" id="GO:0006631">
    <property type="term" value="P:fatty acid metabolic process"/>
    <property type="evidence" value="ECO:0007669"/>
    <property type="project" value="UniProtKB-KW"/>
</dbReference>
<evidence type="ECO:0000256" key="2">
    <source>
        <dbReference type="ARBA" id="ARBA00022598"/>
    </source>
</evidence>
<dbReference type="GO" id="GO:0016874">
    <property type="term" value="F:ligase activity"/>
    <property type="evidence" value="ECO:0007669"/>
    <property type="project" value="UniProtKB-KW"/>
</dbReference>
<dbReference type="SUPFAM" id="SSF56801">
    <property type="entry name" value="Acetyl-CoA synthetase-like"/>
    <property type="match status" value="1"/>
</dbReference>
<gene>
    <name evidence="7" type="ORF">BKA16_000540</name>
</gene>
<dbReference type="PANTHER" id="PTHR43859">
    <property type="entry name" value="ACYL-ACTIVATING ENZYME"/>
    <property type="match status" value="1"/>
</dbReference>
<dbReference type="InterPro" id="IPR042099">
    <property type="entry name" value="ANL_N_sf"/>
</dbReference>
<evidence type="ECO:0000256" key="4">
    <source>
        <dbReference type="ARBA" id="ARBA00023098"/>
    </source>
</evidence>
<evidence type="ECO:0000313" key="8">
    <source>
        <dbReference type="Proteomes" id="UP000551501"/>
    </source>
</evidence>
<dbReference type="PANTHER" id="PTHR43859:SF4">
    <property type="entry name" value="BUTANOATE--COA LIGASE AAE1-RELATED"/>
    <property type="match status" value="1"/>
</dbReference>
<comment type="similarity">
    <text evidence="1">Belongs to the ATP-dependent AMP-binding enzyme family.</text>
</comment>
<dbReference type="EC" id="6.2.1.-" evidence="7"/>
<keyword evidence="3" id="KW-0276">Fatty acid metabolism</keyword>
<dbReference type="EMBL" id="JACIFP010000001">
    <property type="protein sequence ID" value="MBB4133988.1"/>
    <property type="molecule type" value="Genomic_DNA"/>
</dbReference>
<sequence>MTSLDVPLTPLRFLERASEVVPHKNAIIDGPRRWNYAEFANEVQRLAKSLRNSGVGDGARVAYLAANSAELLIAHYAVPLAGGILVAINTRLAAAEVEYICAHSEAKLLFGDEEMLTALQSADVAADSVDNWICLPESDGRTSNTWQGSHYTDFLADGRGTDIEWTVADEQANISLNYTSGTTGRPKGVLYSHRGAFLSSLGGAHHSKFDASTKYLWTLPMFHCNGWCTTWAVTAALGTHVCLRSVRADAVWAMIDEHQITHLNGAPTVLTMLAYAEQAHVLTTPLTISNGGAPPSPTIIAAMRALGASVVHIYGLTETYGPYAVCEPQPEWDELDDDHQAQLMARQGVGLISGQRVRVVREELSDAGELVDVKADGQEIGELVMRGNGVMKGYYKDEEGTRQATAGGWFHSGDLGVMHPDKYVQVLDRAKDVVISGGENISTIEVEHAILSHPGVLEAAVVSTPDDRWGERPKAFVVSVDPDLDDLALNRHVRARIASYKTPDVFEFVRELPKTSTGKIRKNKLRENEWSALEVKIRG</sequence>
<reference evidence="7 8" key="1">
    <citation type="submission" date="2020-08" db="EMBL/GenBank/DDBJ databases">
        <title>Sequencing the genomes of 1000 actinobacteria strains.</title>
        <authorList>
            <person name="Klenk H.-P."/>
        </authorList>
    </citation>
    <scope>NUCLEOTIDE SEQUENCE [LARGE SCALE GENOMIC DNA]</scope>
    <source>
        <strain evidence="7 8">DSM 45298</strain>
    </source>
</reference>